<dbReference type="Proteomes" id="UP000286268">
    <property type="component" value="Chromosome"/>
</dbReference>
<dbReference type="OrthoDB" id="95438at2"/>
<evidence type="ECO:0000313" key="2">
    <source>
        <dbReference type="EMBL" id="QAA33041.1"/>
    </source>
</evidence>
<evidence type="ECO:0000313" key="3">
    <source>
        <dbReference type="Proteomes" id="UP000286268"/>
    </source>
</evidence>
<feature type="domain" description="N-acetyltransferase" evidence="1">
    <location>
        <begin position="3"/>
        <end position="146"/>
    </location>
</feature>
<name>A0A410DVE5_9CLOT</name>
<dbReference type="Gene3D" id="3.40.630.30">
    <property type="match status" value="1"/>
</dbReference>
<evidence type="ECO:0000259" key="1">
    <source>
        <dbReference type="PROSITE" id="PS51186"/>
    </source>
</evidence>
<keyword evidence="3" id="KW-1185">Reference proteome</keyword>
<organism evidence="2 3">
    <name type="scientific">Clostridium manihotivorum</name>
    <dbReference type="NCBI Taxonomy" id="2320868"/>
    <lineage>
        <taxon>Bacteria</taxon>
        <taxon>Bacillati</taxon>
        <taxon>Bacillota</taxon>
        <taxon>Clostridia</taxon>
        <taxon>Eubacteriales</taxon>
        <taxon>Clostridiaceae</taxon>
        <taxon>Clostridium</taxon>
    </lineage>
</organism>
<dbReference type="PROSITE" id="PS51186">
    <property type="entry name" value="GNAT"/>
    <property type="match status" value="1"/>
</dbReference>
<dbReference type="EMBL" id="CP025746">
    <property type="protein sequence ID" value="QAA33041.1"/>
    <property type="molecule type" value="Genomic_DNA"/>
</dbReference>
<reference evidence="2 3" key="1">
    <citation type="submission" date="2018-01" db="EMBL/GenBank/DDBJ databases">
        <title>Genome Sequencing and Assembly of Anaerobacter polyendosporus strain CT4.</title>
        <authorList>
            <person name="Tachaapaikoon C."/>
            <person name="Sutheeworapong S."/>
            <person name="Jenjaroenpun P."/>
            <person name="Wongsurawat T."/>
            <person name="Nookeaw I."/>
            <person name="Cheawchanlertfa P."/>
            <person name="Kosugi A."/>
            <person name="Cheevadhanarak S."/>
            <person name="Ratanakhanokchai K."/>
        </authorList>
    </citation>
    <scope>NUCLEOTIDE SEQUENCE [LARGE SCALE GENOMIC DNA]</scope>
    <source>
        <strain evidence="2 3">CT4</strain>
    </source>
</reference>
<proteinExistence type="predicted"/>
<dbReference type="RefSeq" id="WP_128213773.1">
    <property type="nucleotide sequence ID" value="NZ_CP025746.1"/>
</dbReference>
<protein>
    <recommendedName>
        <fullName evidence="1">N-acetyltransferase domain-containing protein</fullName>
    </recommendedName>
</protein>
<dbReference type="GO" id="GO:0016747">
    <property type="term" value="F:acyltransferase activity, transferring groups other than amino-acyl groups"/>
    <property type="evidence" value="ECO:0007669"/>
    <property type="project" value="InterPro"/>
</dbReference>
<dbReference type="InterPro" id="IPR000182">
    <property type="entry name" value="GNAT_dom"/>
</dbReference>
<dbReference type="KEGG" id="cmah:C1I91_16135"/>
<sequence length="146" mass="17242">MNYCLENCSELDKDFIYNVKKQSIYNYVENIWGWDEEYQVKDFESDFNIENFKVIVADDKYIGFIQLNEDISNVNITEIHIIPEYQGNGTGFDIINNIIEQAIKDDKTISIGCFIDNIRAKQLYERIGFKVVSITDTHYEMKYFIS</sequence>
<dbReference type="InterPro" id="IPR016181">
    <property type="entry name" value="Acyl_CoA_acyltransferase"/>
</dbReference>
<dbReference type="AlphaFoldDB" id="A0A410DVE5"/>
<dbReference type="Pfam" id="PF00583">
    <property type="entry name" value="Acetyltransf_1"/>
    <property type="match status" value="1"/>
</dbReference>
<gene>
    <name evidence="2" type="ORF">C1I91_16135</name>
</gene>
<accession>A0A410DVE5</accession>
<dbReference type="CDD" id="cd04301">
    <property type="entry name" value="NAT_SF"/>
    <property type="match status" value="1"/>
</dbReference>
<dbReference type="SUPFAM" id="SSF55729">
    <property type="entry name" value="Acyl-CoA N-acyltransferases (Nat)"/>
    <property type="match status" value="1"/>
</dbReference>